<evidence type="ECO:0000256" key="4">
    <source>
        <dbReference type="ARBA" id="ARBA00022741"/>
    </source>
</evidence>
<keyword evidence="3" id="KW-1003">Cell membrane</keyword>
<proteinExistence type="inferred from homology"/>
<keyword evidence="14" id="KW-1185">Reference proteome</keyword>
<evidence type="ECO:0000256" key="1">
    <source>
        <dbReference type="ARBA" id="ARBA00005417"/>
    </source>
</evidence>
<comment type="similarity">
    <text evidence="1">Belongs to the ABC transporter superfamily.</text>
</comment>
<gene>
    <name evidence="12" type="ORF">ASJ30_08730</name>
    <name evidence="13" type="ORF">IGS73_10100</name>
</gene>
<protein>
    <submittedName>
        <fullName evidence="13">ATP-binding cassette domain-containing protein</fullName>
    </submittedName>
    <submittedName>
        <fullName evidence="12">Methionine ABC transporter ATP-binding protein</fullName>
    </submittedName>
</protein>
<dbReference type="InterPro" id="IPR017871">
    <property type="entry name" value="ABC_transporter-like_CS"/>
</dbReference>
<dbReference type="SUPFAM" id="SSF52540">
    <property type="entry name" value="P-loop containing nucleoside triphosphate hydrolases"/>
    <property type="match status" value="1"/>
</dbReference>
<dbReference type="PROSITE" id="PS00211">
    <property type="entry name" value="ABC_TRANSPORTER_1"/>
    <property type="match status" value="1"/>
</dbReference>
<dbReference type="PANTHER" id="PTHR43166">
    <property type="entry name" value="AMINO ACID IMPORT ATP-BINDING PROTEIN"/>
    <property type="match status" value="1"/>
</dbReference>
<dbReference type="Proteomes" id="UP000593998">
    <property type="component" value="Chromosome"/>
</dbReference>
<keyword evidence="7" id="KW-0029">Amino-acid transport</keyword>
<feature type="domain" description="ABC transporter" evidence="11">
    <location>
        <begin position="2"/>
        <end position="241"/>
    </location>
</feature>
<keyword evidence="2" id="KW-0813">Transport</keyword>
<name>A0A1L3ML90_9MICO</name>
<evidence type="ECO:0000256" key="10">
    <source>
        <dbReference type="ARBA" id="ARBA00063837"/>
    </source>
</evidence>
<dbReference type="InterPro" id="IPR041701">
    <property type="entry name" value="MetN_ABC"/>
</dbReference>
<comment type="subunit">
    <text evidence="10">Homodimer. Forms a membrane-associated complex with FtsX.</text>
</comment>
<evidence type="ECO:0000313" key="14">
    <source>
        <dbReference type="Proteomes" id="UP000182938"/>
    </source>
</evidence>
<dbReference type="KEGG" id="jte:ASJ30_08730"/>
<dbReference type="CDD" id="cd03258">
    <property type="entry name" value="ABC_MetN_methionine_transporter"/>
    <property type="match status" value="1"/>
</dbReference>
<keyword evidence="8" id="KW-0472">Membrane</keyword>
<dbReference type="AlphaFoldDB" id="A0A1L3ML90"/>
<keyword evidence="5 12" id="KW-0067">ATP-binding</keyword>
<accession>A0A1L3ML90</accession>
<dbReference type="RefSeq" id="WP_072626226.1">
    <property type="nucleotide sequence ID" value="NZ_CP013290.1"/>
</dbReference>
<evidence type="ECO:0000256" key="8">
    <source>
        <dbReference type="ARBA" id="ARBA00023136"/>
    </source>
</evidence>
<evidence type="ECO:0000256" key="3">
    <source>
        <dbReference type="ARBA" id="ARBA00022475"/>
    </source>
</evidence>
<evidence type="ECO:0000256" key="5">
    <source>
        <dbReference type="ARBA" id="ARBA00022840"/>
    </source>
</evidence>
<dbReference type="InterPro" id="IPR003439">
    <property type="entry name" value="ABC_transporter-like_ATP-bd"/>
</dbReference>
<organism evidence="12 14">
    <name type="scientific">Janibacter indicus</name>
    <dbReference type="NCBI Taxonomy" id="857417"/>
    <lineage>
        <taxon>Bacteria</taxon>
        <taxon>Bacillati</taxon>
        <taxon>Actinomycetota</taxon>
        <taxon>Actinomycetes</taxon>
        <taxon>Micrococcales</taxon>
        <taxon>Intrasporangiaceae</taxon>
        <taxon>Janibacter</taxon>
    </lineage>
</organism>
<dbReference type="GO" id="GO:0005886">
    <property type="term" value="C:plasma membrane"/>
    <property type="evidence" value="ECO:0007669"/>
    <property type="project" value="UniProtKB-ARBA"/>
</dbReference>
<dbReference type="InterPro" id="IPR027417">
    <property type="entry name" value="P-loop_NTPase"/>
</dbReference>
<dbReference type="PANTHER" id="PTHR43166:SF30">
    <property type="entry name" value="METHIONINE IMPORT ATP-BINDING PROTEIN METN"/>
    <property type="match status" value="1"/>
</dbReference>
<dbReference type="EMBL" id="CP013290">
    <property type="protein sequence ID" value="APH03091.1"/>
    <property type="molecule type" value="Genomic_DNA"/>
</dbReference>
<dbReference type="GO" id="GO:0016887">
    <property type="term" value="F:ATP hydrolysis activity"/>
    <property type="evidence" value="ECO:0007669"/>
    <property type="project" value="InterPro"/>
</dbReference>
<evidence type="ECO:0000313" key="15">
    <source>
        <dbReference type="Proteomes" id="UP000593998"/>
    </source>
</evidence>
<dbReference type="EMBL" id="CP062789">
    <property type="protein sequence ID" value="QOK24611.1"/>
    <property type="molecule type" value="Genomic_DNA"/>
</dbReference>
<dbReference type="SMART" id="SM00382">
    <property type="entry name" value="AAA"/>
    <property type="match status" value="1"/>
</dbReference>
<dbReference type="Pfam" id="PF00005">
    <property type="entry name" value="ABC_tran"/>
    <property type="match status" value="1"/>
</dbReference>
<keyword evidence="6" id="KW-1278">Translocase</keyword>
<reference evidence="13 15" key="2">
    <citation type="submission" date="2020-10" db="EMBL/GenBank/DDBJ databases">
        <title>Janibacter indicus TT2 genome sequence.</title>
        <authorList>
            <person name="Lee K."/>
            <person name="Ganzorig M."/>
        </authorList>
    </citation>
    <scope>NUCLEOTIDE SEQUENCE [LARGE SCALE GENOMIC DNA]</scope>
    <source>
        <strain evidence="13 15">TT2</strain>
    </source>
</reference>
<keyword evidence="4" id="KW-0547">Nucleotide-binding</keyword>
<evidence type="ECO:0000256" key="7">
    <source>
        <dbReference type="ARBA" id="ARBA00022970"/>
    </source>
</evidence>
<dbReference type="FunFam" id="3.40.50.300:FF:000056">
    <property type="entry name" value="Cell division ATP-binding protein FtsE"/>
    <property type="match status" value="1"/>
</dbReference>
<evidence type="ECO:0000256" key="2">
    <source>
        <dbReference type="ARBA" id="ARBA00022448"/>
    </source>
</evidence>
<dbReference type="InterPro" id="IPR003593">
    <property type="entry name" value="AAA+_ATPase"/>
</dbReference>
<dbReference type="GO" id="GO:0005524">
    <property type="term" value="F:ATP binding"/>
    <property type="evidence" value="ECO:0007669"/>
    <property type="project" value="UniProtKB-KW"/>
</dbReference>
<evidence type="ECO:0000256" key="6">
    <source>
        <dbReference type="ARBA" id="ARBA00022967"/>
    </source>
</evidence>
<dbReference type="PROSITE" id="PS50893">
    <property type="entry name" value="ABC_TRANSPORTER_2"/>
    <property type="match status" value="1"/>
</dbReference>
<sequence>MLDVRGLRKEYASARGPVVALDDITLSIPRGSIHGIVGRSGAGKSTFIRCLTGLEEPTAGTVDLDGTDIPALRGADLRAVRRRFGMVFQHANLLDSRSAADNIALPLEIAGWSAQDRRDRVAELLDLVGLTDRADNHPGQLSGGQQQRVGIARALATRPDILLCDEPTSALDAGTTRQILGLLRDLRERLGITVVIITHEPSVVREVCDTVTLLADGRVVETGPIREVVTDAATQLHRDLIPLPPLPLEHAGSYVEVSLGDPRSGTTSVDAVLSLLRQGGVPAEVAAATLETIAGRRVGRIQLEVDPGHAAEAVRLLEAAHLSPEVAA</sequence>
<evidence type="ECO:0000259" key="11">
    <source>
        <dbReference type="PROSITE" id="PS50893"/>
    </source>
</evidence>
<evidence type="ECO:0000313" key="12">
    <source>
        <dbReference type="EMBL" id="APH03091.1"/>
    </source>
</evidence>
<evidence type="ECO:0000313" key="13">
    <source>
        <dbReference type="EMBL" id="QOK24611.1"/>
    </source>
</evidence>
<comment type="function">
    <text evidence="9">Part of the ABC transporter FtsEX involved in cellular division. Has ATPase activity.</text>
</comment>
<reference evidence="12 14" key="1">
    <citation type="submission" date="2015-11" db="EMBL/GenBank/DDBJ databases">
        <authorList>
            <person name="Zhang Y."/>
            <person name="Guo Z."/>
        </authorList>
    </citation>
    <scope>NUCLEOTIDE SEQUENCE [LARGE SCALE GENOMIC DNA]</scope>
    <source>
        <strain evidence="12 14">YFY001</strain>
    </source>
</reference>
<dbReference type="GO" id="GO:0006865">
    <property type="term" value="P:amino acid transport"/>
    <property type="evidence" value="ECO:0007669"/>
    <property type="project" value="UniProtKB-KW"/>
</dbReference>
<dbReference type="InterPro" id="IPR050086">
    <property type="entry name" value="MetN_ABC_transporter-like"/>
</dbReference>
<dbReference type="Proteomes" id="UP000182938">
    <property type="component" value="Chromosome"/>
</dbReference>
<evidence type="ECO:0000256" key="9">
    <source>
        <dbReference type="ARBA" id="ARBA00054718"/>
    </source>
</evidence>
<dbReference type="Gene3D" id="3.40.50.300">
    <property type="entry name" value="P-loop containing nucleotide triphosphate hydrolases"/>
    <property type="match status" value="1"/>
</dbReference>